<evidence type="ECO:0008006" key="3">
    <source>
        <dbReference type="Google" id="ProtNLM"/>
    </source>
</evidence>
<proteinExistence type="predicted"/>
<accession>A0A839SVW6</accession>
<dbReference type="InterPro" id="IPR001343">
    <property type="entry name" value="Hemolysn_Ca-bd"/>
</dbReference>
<dbReference type="Gene3D" id="2.150.10.10">
    <property type="entry name" value="Serralysin-like metalloprotease, C-terminal"/>
    <property type="match status" value="1"/>
</dbReference>
<dbReference type="GO" id="GO:0005509">
    <property type="term" value="F:calcium ion binding"/>
    <property type="evidence" value="ECO:0007669"/>
    <property type="project" value="InterPro"/>
</dbReference>
<dbReference type="InterPro" id="IPR010221">
    <property type="entry name" value="VCBS_dom"/>
</dbReference>
<dbReference type="Proteomes" id="UP000581135">
    <property type="component" value="Unassembled WGS sequence"/>
</dbReference>
<dbReference type="SUPFAM" id="SSF51120">
    <property type="entry name" value="beta-Roll"/>
    <property type="match status" value="1"/>
</dbReference>
<comment type="caution">
    <text evidence="1">The sequence shown here is derived from an EMBL/GenBank/DDBJ whole genome shotgun (WGS) entry which is preliminary data.</text>
</comment>
<evidence type="ECO:0000313" key="1">
    <source>
        <dbReference type="EMBL" id="MBB3065636.1"/>
    </source>
</evidence>
<dbReference type="NCBIfam" id="TIGR01965">
    <property type="entry name" value="VCBS_repeat"/>
    <property type="match status" value="1"/>
</dbReference>
<dbReference type="InterPro" id="IPR018511">
    <property type="entry name" value="Hemolysin-typ_Ca-bd_CS"/>
</dbReference>
<gene>
    <name evidence="1" type="ORF">FHR98_001923</name>
</gene>
<keyword evidence="2" id="KW-1185">Reference proteome</keyword>
<name>A0A839SVW6_9PROT</name>
<sequence length="718" mass="73517">MSNAAVQFLDAGETITLSFDVTGSDGETSDNGTITITINGAADTPAFTDAPDVEGTVDENNLVADDVHGGGCDPAEGPIVTSGSFSVQDLDGDALFISFVSFVASDQSIGSDSFGAGDTVTISAVSGTFTITGTSTVENDDGSLTTTFFWQYELENPAFDVPGVDEIEQFNVIVSDGTNDVTLTTVATIVLTDSLPVGAVGNETVNNEITTVSGDLGICFGADDLLADPFDAAVTAVNPTSIPAGFTATLIDTSGGAFTYSITSDDPSDQAEFVLVVNADGSYEFSIVSPLEGTTIEQTLVGLTPGGPIPSLVLNLGTSGLQATFSNFEDKGGINSSGQGMGVGNNLVNTGELLDISFDNPDTPGAEPIFQILFDIQKLSVGEVVTWSVTLATGEVITGTYTAANVVDNPATPENEAITWGENSTVADFDLLLAAFLQGTLLSSDIPQGGLTSPEYQQLLYDMIGTTGFDEISLGAGTSTDYRLLSMEIRETFSAEDTAFSFDVVASDNDGDSVTSPLTFVINADGDPVATILGQAVDDPLTLDIDESANTLVGSELGDIILGLAGDDILYGRGGADQIFGGNGADVIIGGPGDDQIYTGENITPILNDLSNDTIVIGPGDGLDTIYGFDISGSSSTPGTGDILDLGELFSGGDEILSLLFGDLTGDSIDDVEVSVNGTPVAVLDGATLFDGAGAADLVALQIDSTEIENSIVTSTLV</sequence>
<dbReference type="EMBL" id="JACHXA010000004">
    <property type="protein sequence ID" value="MBB3065636.1"/>
    <property type="molecule type" value="Genomic_DNA"/>
</dbReference>
<reference evidence="1 2" key="1">
    <citation type="submission" date="2020-08" db="EMBL/GenBank/DDBJ databases">
        <title>Genomic Encyclopedia of Type Strains, Phase III (KMG-III): the genomes of soil and plant-associated and newly described type strains.</title>
        <authorList>
            <person name="Whitman W."/>
        </authorList>
    </citation>
    <scope>NUCLEOTIDE SEQUENCE [LARGE SCALE GENOMIC DNA]</scope>
    <source>
        <strain evidence="1 2">CECT 8803</strain>
    </source>
</reference>
<dbReference type="AlphaFoldDB" id="A0A839SVW6"/>
<organism evidence="1 2">
    <name type="scientific">Limibacillus halophilus</name>
    <dbReference type="NCBI Taxonomy" id="1579333"/>
    <lineage>
        <taxon>Bacteria</taxon>
        <taxon>Pseudomonadati</taxon>
        <taxon>Pseudomonadota</taxon>
        <taxon>Alphaproteobacteria</taxon>
        <taxon>Rhodospirillales</taxon>
        <taxon>Rhodovibrionaceae</taxon>
        <taxon>Limibacillus</taxon>
    </lineage>
</organism>
<dbReference type="Pfam" id="PF00353">
    <property type="entry name" value="HemolysinCabind"/>
    <property type="match status" value="1"/>
</dbReference>
<dbReference type="InterPro" id="IPR011049">
    <property type="entry name" value="Serralysin-like_metalloprot_C"/>
</dbReference>
<evidence type="ECO:0000313" key="2">
    <source>
        <dbReference type="Proteomes" id="UP000581135"/>
    </source>
</evidence>
<protein>
    <recommendedName>
        <fullName evidence="3">Hemolysin-type calcium-binding repeat-containing protein</fullName>
    </recommendedName>
</protein>
<dbReference type="PROSITE" id="PS00330">
    <property type="entry name" value="HEMOLYSIN_CALCIUM"/>
    <property type="match status" value="2"/>
</dbReference>